<feature type="transmembrane region" description="Helical" evidence="9">
    <location>
        <begin position="326"/>
        <end position="342"/>
    </location>
</feature>
<dbReference type="Pfam" id="PF22599">
    <property type="entry name" value="SecDF_P1_head"/>
    <property type="match status" value="1"/>
</dbReference>
<feature type="transmembrane region" description="Helical" evidence="9">
    <location>
        <begin position="274"/>
        <end position="295"/>
    </location>
</feature>
<dbReference type="InterPro" id="IPR022813">
    <property type="entry name" value="SecD/SecF_arch_bac"/>
</dbReference>
<dbReference type="AlphaFoldDB" id="A0A1G1ZVW2"/>
<evidence type="ECO:0000256" key="1">
    <source>
        <dbReference type="ARBA" id="ARBA00004651"/>
    </source>
</evidence>
<dbReference type="Pfam" id="PF21760">
    <property type="entry name" value="SecD_1st"/>
    <property type="match status" value="1"/>
</dbReference>
<keyword evidence="2" id="KW-0813">Transport</keyword>
<reference evidence="11 12" key="1">
    <citation type="journal article" date="2016" name="Nat. Commun.">
        <title>Thousands of microbial genomes shed light on interconnected biogeochemical processes in an aquifer system.</title>
        <authorList>
            <person name="Anantharaman K."/>
            <person name="Brown C.T."/>
            <person name="Hug L.A."/>
            <person name="Sharon I."/>
            <person name="Castelle C.J."/>
            <person name="Probst A.J."/>
            <person name="Thomas B.C."/>
            <person name="Singh A."/>
            <person name="Wilkins M.J."/>
            <person name="Karaoz U."/>
            <person name="Brodie E.L."/>
            <person name="Williams K.H."/>
            <person name="Hubbard S.S."/>
            <person name="Banfield J.F."/>
        </authorList>
    </citation>
    <scope>NUCLEOTIDE SEQUENCE [LARGE SCALE GENOMIC DNA]</scope>
</reference>
<dbReference type="InterPro" id="IPR005791">
    <property type="entry name" value="SecD"/>
</dbReference>
<feature type="transmembrane region" description="Helical" evidence="9">
    <location>
        <begin position="225"/>
        <end position="243"/>
    </location>
</feature>
<dbReference type="GO" id="GO:0005886">
    <property type="term" value="C:plasma membrane"/>
    <property type="evidence" value="ECO:0007669"/>
    <property type="project" value="UniProtKB-SubCell"/>
</dbReference>
<dbReference type="HAMAP" id="MF_01463_B">
    <property type="entry name" value="SecD_B"/>
    <property type="match status" value="1"/>
</dbReference>
<evidence type="ECO:0000313" key="12">
    <source>
        <dbReference type="Proteomes" id="UP000177690"/>
    </source>
</evidence>
<evidence type="ECO:0000256" key="8">
    <source>
        <dbReference type="ARBA" id="ARBA00023136"/>
    </source>
</evidence>
<dbReference type="InterPro" id="IPR054384">
    <property type="entry name" value="SecDF_P1_head"/>
</dbReference>
<feature type="domain" description="SSD" evidence="10">
    <location>
        <begin position="246"/>
        <end position="373"/>
    </location>
</feature>
<dbReference type="PANTHER" id="PTHR30081:SF1">
    <property type="entry name" value="PROTEIN TRANSLOCASE SUBUNIT SECD"/>
    <property type="match status" value="1"/>
</dbReference>
<dbReference type="GO" id="GO:0006886">
    <property type="term" value="P:intracellular protein transport"/>
    <property type="evidence" value="ECO:0007669"/>
    <property type="project" value="InterPro"/>
</dbReference>
<evidence type="ECO:0000259" key="10">
    <source>
        <dbReference type="PROSITE" id="PS50156"/>
    </source>
</evidence>
<feature type="transmembrane region" description="Helical" evidence="9">
    <location>
        <begin position="248"/>
        <end position="268"/>
    </location>
</feature>
<dbReference type="InterPro" id="IPR048631">
    <property type="entry name" value="SecD_1st"/>
</dbReference>
<comment type="subcellular location">
    <subcellularLocation>
        <location evidence="1">Cell membrane</location>
        <topology evidence="1">Multi-pass membrane protein</topology>
    </subcellularLocation>
</comment>
<keyword evidence="7" id="KW-0811">Translocation</keyword>
<keyword evidence="8 9" id="KW-0472">Membrane</keyword>
<proteinExistence type="inferred from homology"/>
<dbReference type="EMBL" id="MHJL01000013">
    <property type="protein sequence ID" value="OGY67880.1"/>
    <property type="molecule type" value="Genomic_DNA"/>
</dbReference>
<dbReference type="Gene3D" id="1.20.1640.10">
    <property type="entry name" value="Multidrug efflux transporter AcrB transmembrane domain"/>
    <property type="match status" value="1"/>
</dbReference>
<protein>
    <submittedName>
        <fullName evidence="11">Protein-export membrane protein SecD</fullName>
    </submittedName>
</protein>
<dbReference type="NCBIfam" id="TIGR01129">
    <property type="entry name" value="secD"/>
    <property type="match status" value="1"/>
</dbReference>
<organism evidence="11 12">
    <name type="scientific">Candidatus Harrisonbacteria bacterium RIFCSPLOWO2_02_FULL_41_13b</name>
    <dbReference type="NCBI Taxonomy" id="1798409"/>
    <lineage>
        <taxon>Bacteria</taxon>
        <taxon>Candidatus Harrisoniibacteriota</taxon>
    </lineage>
</organism>
<dbReference type="Gene3D" id="3.30.1360.200">
    <property type="match status" value="1"/>
</dbReference>
<keyword evidence="4 9" id="KW-0812">Transmembrane</keyword>
<name>A0A1G1ZVW2_9BACT</name>
<accession>A0A1G1ZVW2</accession>
<keyword evidence="3" id="KW-1003">Cell membrane</keyword>
<dbReference type="SUPFAM" id="SSF82866">
    <property type="entry name" value="Multidrug efflux transporter AcrB transmembrane domain"/>
    <property type="match status" value="1"/>
</dbReference>
<dbReference type="Proteomes" id="UP000177690">
    <property type="component" value="Unassembled WGS sequence"/>
</dbReference>
<dbReference type="GO" id="GO:0015450">
    <property type="term" value="F:protein-transporting ATPase activity"/>
    <property type="evidence" value="ECO:0007669"/>
    <property type="project" value="InterPro"/>
</dbReference>
<evidence type="ECO:0000256" key="9">
    <source>
        <dbReference type="SAM" id="Phobius"/>
    </source>
</evidence>
<feature type="non-terminal residue" evidence="11">
    <location>
        <position position="1"/>
    </location>
</feature>
<evidence type="ECO:0000256" key="5">
    <source>
        <dbReference type="ARBA" id="ARBA00022927"/>
    </source>
</evidence>
<dbReference type="PROSITE" id="PS50156">
    <property type="entry name" value="SSD"/>
    <property type="match status" value="1"/>
</dbReference>
<dbReference type="InterPro" id="IPR055344">
    <property type="entry name" value="SecD_SecF_C_bact"/>
</dbReference>
<keyword evidence="5" id="KW-0653">Protein transport</keyword>
<evidence type="ECO:0000256" key="6">
    <source>
        <dbReference type="ARBA" id="ARBA00022989"/>
    </source>
</evidence>
<dbReference type="Gene3D" id="3.30.70.3400">
    <property type="match status" value="1"/>
</dbReference>
<dbReference type="STRING" id="1798409.A3I24_03090"/>
<feature type="transmembrane region" description="Helical" evidence="9">
    <location>
        <begin position="348"/>
        <end position="371"/>
    </location>
</feature>
<evidence type="ECO:0000256" key="3">
    <source>
        <dbReference type="ARBA" id="ARBA00022475"/>
    </source>
</evidence>
<evidence type="ECO:0000256" key="2">
    <source>
        <dbReference type="ARBA" id="ARBA00022448"/>
    </source>
</evidence>
<sequence length="377" mass="40712">GLDLVGGTQVIFEVDMSSVASADRDQVMDGLRDVMERRVNIFGVSEPQVITSNTGDHYRLIVELAGIRDAAEAIKQIGRIAHLEFSEVEQTGDGADGDAGNIRYISSELNGSHLKRAQAVIDPTTYKPQISIEFNSAGSVLFENLTAKNVGKPIAIFLDGALISAPVVQEKITGGQAVISGQFTIPEAQNLASLLNAGALPVPVKLVSQQTVGASLGLNSLNKTMFAGLMGTLAVMLFMVIYYRIFGVFSVLALIIYIILNLAIFKLVGVTMSLSTIAGFVLSIGMAVDANILIFERSKEEIRKNLSRNTAIEEGFRRAWPSIRDSNISTILTSLILYYLTTGFVRGFALALLVGVLVSMFTAITVTRTIMRVFVRN</sequence>
<dbReference type="Pfam" id="PF02355">
    <property type="entry name" value="SecD_SecF_C"/>
    <property type="match status" value="1"/>
</dbReference>
<dbReference type="NCBIfam" id="TIGR00916">
    <property type="entry name" value="2A0604s01"/>
    <property type="match status" value="1"/>
</dbReference>
<dbReference type="PANTHER" id="PTHR30081">
    <property type="entry name" value="PROTEIN-EXPORT MEMBRANE PROTEIN SEC"/>
    <property type="match status" value="1"/>
</dbReference>
<keyword evidence="6 9" id="KW-1133">Transmembrane helix</keyword>
<evidence type="ECO:0000313" key="11">
    <source>
        <dbReference type="EMBL" id="OGY67880.1"/>
    </source>
</evidence>
<dbReference type="InterPro" id="IPR000731">
    <property type="entry name" value="SSD"/>
</dbReference>
<evidence type="ECO:0000256" key="7">
    <source>
        <dbReference type="ARBA" id="ARBA00023010"/>
    </source>
</evidence>
<comment type="caution">
    <text evidence="11">The sequence shown here is derived from an EMBL/GenBank/DDBJ whole genome shotgun (WGS) entry which is preliminary data.</text>
</comment>
<gene>
    <name evidence="11" type="ORF">A3I24_03090</name>
</gene>
<evidence type="ECO:0000256" key="4">
    <source>
        <dbReference type="ARBA" id="ARBA00022692"/>
    </source>
</evidence>
<dbReference type="InterPro" id="IPR048634">
    <property type="entry name" value="SecD_SecF_C"/>
</dbReference>